<evidence type="ECO:0000256" key="9">
    <source>
        <dbReference type="ARBA" id="ARBA00022932"/>
    </source>
</evidence>
<evidence type="ECO:0000256" key="5">
    <source>
        <dbReference type="ARBA" id="ARBA00022801"/>
    </source>
</evidence>
<sequence length="206" mass="22809">MVNASRRSSPPRRVRSLGPVTSRISWRECLPDKSDESTIAAFDEYRVKAETQTGRKIKRVRRDYSRDDRTILLGLLDESGLPERYWAAAGACSTYTRNLMPSRRHPGKILQESFDGQRVDVSHLRVFGSKCGAKVNIVNGHRVDGGSKLGSRTIPATFIGYGTGAGNYILIDESHFGCGGERSRRRTTCGLGSIQQCSERGSRGSR</sequence>
<evidence type="ECO:0000256" key="8">
    <source>
        <dbReference type="ARBA" id="ARBA00022918"/>
    </source>
</evidence>
<dbReference type="GO" id="GO:0046872">
    <property type="term" value="F:metal ion binding"/>
    <property type="evidence" value="ECO:0007669"/>
    <property type="project" value="UniProtKB-KW"/>
</dbReference>
<dbReference type="GO" id="GO:0006310">
    <property type="term" value="P:DNA recombination"/>
    <property type="evidence" value="ECO:0007669"/>
    <property type="project" value="UniProtKB-KW"/>
</dbReference>
<keyword evidence="12" id="KW-1185">Reference proteome</keyword>
<evidence type="ECO:0008006" key="13">
    <source>
        <dbReference type="Google" id="ProtNLM"/>
    </source>
</evidence>
<reference evidence="11" key="1">
    <citation type="submission" date="2023-03" db="EMBL/GenBank/DDBJ databases">
        <title>Massive genome expansion in bonnet fungi (Mycena s.s.) driven by repeated elements and novel gene families across ecological guilds.</title>
        <authorList>
            <consortium name="Lawrence Berkeley National Laboratory"/>
            <person name="Harder C.B."/>
            <person name="Miyauchi S."/>
            <person name="Viragh M."/>
            <person name="Kuo A."/>
            <person name="Thoen E."/>
            <person name="Andreopoulos B."/>
            <person name="Lu D."/>
            <person name="Skrede I."/>
            <person name="Drula E."/>
            <person name="Henrissat B."/>
            <person name="Morin E."/>
            <person name="Kohler A."/>
            <person name="Barry K."/>
            <person name="LaButti K."/>
            <person name="Morin E."/>
            <person name="Salamov A."/>
            <person name="Lipzen A."/>
            <person name="Mereny Z."/>
            <person name="Hegedus B."/>
            <person name="Baldrian P."/>
            <person name="Stursova M."/>
            <person name="Weitz H."/>
            <person name="Taylor A."/>
            <person name="Grigoriev I.V."/>
            <person name="Nagy L.G."/>
            <person name="Martin F."/>
            <person name="Kauserud H."/>
        </authorList>
    </citation>
    <scope>NUCLEOTIDE SEQUENCE</scope>
    <source>
        <strain evidence="11">CBHHK182m</strain>
    </source>
</reference>
<evidence type="ECO:0000256" key="7">
    <source>
        <dbReference type="ARBA" id="ARBA00022908"/>
    </source>
</evidence>
<dbReference type="GO" id="GO:0004519">
    <property type="term" value="F:endonuclease activity"/>
    <property type="evidence" value="ECO:0007669"/>
    <property type="project" value="UniProtKB-KW"/>
</dbReference>
<evidence type="ECO:0000256" key="1">
    <source>
        <dbReference type="ARBA" id="ARBA00022695"/>
    </source>
</evidence>
<evidence type="ECO:0000313" key="12">
    <source>
        <dbReference type="Proteomes" id="UP001215598"/>
    </source>
</evidence>
<evidence type="ECO:0000256" key="4">
    <source>
        <dbReference type="ARBA" id="ARBA00022759"/>
    </source>
</evidence>
<dbReference type="Proteomes" id="UP001215598">
    <property type="component" value="Unassembled WGS sequence"/>
</dbReference>
<comment type="caution">
    <text evidence="11">The sequence shown here is derived from an EMBL/GenBank/DDBJ whole genome shotgun (WGS) entry which is preliminary data.</text>
</comment>
<name>A0AAD7MHQ1_9AGAR</name>
<dbReference type="InterPro" id="IPR039537">
    <property type="entry name" value="Retrotran_Ty1/copia-like"/>
</dbReference>
<organism evidence="11 12">
    <name type="scientific">Mycena metata</name>
    <dbReference type="NCBI Taxonomy" id="1033252"/>
    <lineage>
        <taxon>Eukaryota</taxon>
        <taxon>Fungi</taxon>
        <taxon>Dikarya</taxon>
        <taxon>Basidiomycota</taxon>
        <taxon>Agaricomycotina</taxon>
        <taxon>Agaricomycetes</taxon>
        <taxon>Agaricomycetidae</taxon>
        <taxon>Agaricales</taxon>
        <taxon>Marasmiineae</taxon>
        <taxon>Mycenaceae</taxon>
        <taxon>Mycena</taxon>
    </lineage>
</organism>
<keyword evidence="6" id="KW-0460">Magnesium</keyword>
<protein>
    <recommendedName>
        <fullName evidence="13">Transposase</fullName>
    </recommendedName>
</protein>
<evidence type="ECO:0000256" key="6">
    <source>
        <dbReference type="ARBA" id="ARBA00022842"/>
    </source>
</evidence>
<dbReference type="GO" id="GO:0015074">
    <property type="term" value="P:DNA integration"/>
    <property type="evidence" value="ECO:0007669"/>
    <property type="project" value="UniProtKB-KW"/>
</dbReference>
<keyword evidence="3" id="KW-0479">Metal-binding</keyword>
<keyword evidence="1" id="KW-0548">Nucleotidyltransferase</keyword>
<evidence type="ECO:0000256" key="3">
    <source>
        <dbReference type="ARBA" id="ARBA00022723"/>
    </source>
</evidence>
<accession>A0AAD7MHQ1</accession>
<dbReference type="GO" id="GO:0003887">
    <property type="term" value="F:DNA-directed DNA polymerase activity"/>
    <property type="evidence" value="ECO:0007669"/>
    <property type="project" value="UniProtKB-KW"/>
</dbReference>
<dbReference type="GO" id="GO:0003964">
    <property type="term" value="F:RNA-directed DNA polymerase activity"/>
    <property type="evidence" value="ECO:0007669"/>
    <property type="project" value="UniProtKB-KW"/>
</dbReference>
<dbReference type="AlphaFoldDB" id="A0AAD7MHQ1"/>
<keyword evidence="5" id="KW-0378">Hydrolase</keyword>
<evidence type="ECO:0000256" key="2">
    <source>
        <dbReference type="ARBA" id="ARBA00022722"/>
    </source>
</evidence>
<proteinExistence type="predicted"/>
<dbReference type="GO" id="GO:0016787">
    <property type="term" value="F:hydrolase activity"/>
    <property type="evidence" value="ECO:0007669"/>
    <property type="project" value="UniProtKB-KW"/>
</dbReference>
<dbReference type="EMBL" id="JARKIB010000289">
    <property type="protein sequence ID" value="KAJ7716630.1"/>
    <property type="molecule type" value="Genomic_DNA"/>
</dbReference>
<keyword evidence="7" id="KW-0229">DNA integration</keyword>
<dbReference type="PANTHER" id="PTHR42648:SF11">
    <property type="entry name" value="TRANSPOSON TY4-P GAG-POL POLYPROTEIN"/>
    <property type="match status" value="1"/>
</dbReference>
<keyword evidence="10" id="KW-0233">DNA recombination</keyword>
<keyword evidence="4" id="KW-0255">Endonuclease</keyword>
<evidence type="ECO:0000313" key="11">
    <source>
        <dbReference type="EMBL" id="KAJ7716630.1"/>
    </source>
</evidence>
<keyword evidence="2" id="KW-0540">Nuclease</keyword>
<keyword evidence="9" id="KW-0239">DNA-directed DNA polymerase</keyword>
<evidence type="ECO:0000256" key="10">
    <source>
        <dbReference type="ARBA" id="ARBA00023172"/>
    </source>
</evidence>
<dbReference type="PANTHER" id="PTHR42648">
    <property type="entry name" value="TRANSPOSASE, PUTATIVE-RELATED"/>
    <property type="match status" value="1"/>
</dbReference>
<keyword evidence="8" id="KW-0695">RNA-directed DNA polymerase</keyword>
<gene>
    <name evidence="11" type="ORF">B0H16DRAFT_1613416</name>
</gene>
<keyword evidence="9" id="KW-0808">Transferase</keyword>